<dbReference type="GO" id="GO:0016301">
    <property type="term" value="F:kinase activity"/>
    <property type="evidence" value="ECO:0007669"/>
    <property type="project" value="UniProtKB-KW"/>
</dbReference>
<dbReference type="CDD" id="cd00211">
    <property type="entry name" value="PTS_IIA_fru"/>
    <property type="match status" value="1"/>
</dbReference>
<dbReference type="OrthoDB" id="3175596at2"/>
<dbReference type="InterPro" id="IPR011608">
    <property type="entry name" value="PRD"/>
</dbReference>
<evidence type="ECO:0000259" key="11">
    <source>
        <dbReference type="PROSITE" id="PS51094"/>
    </source>
</evidence>
<dbReference type="PROSITE" id="PS51094">
    <property type="entry name" value="PTS_EIIA_TYPE_2"/>
    <property type="match status" value="1"/>
</dbReference>
<dbReference type="Pfam" id="PF00874">
    <property type="entry name" value="PRD"/>
    <property type="match status" value="1"/>
</dbReference>
<dbReference type="InterPro" id="IPR016152">
    <property type="entry name" value="PTrfase/Anion_transptr"/>
</dbReference>
<keyword evidence="6" id="KW-0598">Phosphotransferase system</keyword>
<evidence type="ECO:0000256" key="2">
    <source>
        <dbReference type="ARBA" id="ARBA00022448"/>
    </source>
</evidence>
<name>A0A419T7G3_9FIRM</name>
<organism evidence="13 14">
    <name type="scientific">Lacrimispora algidixylanolytica</name>
    <dbReference type="NCBI Taxonomy" id="94868"/>
    <lineage>
        <taxon>Bacteria</taxon>
        <taxon>Bacillati</taxon>
        <taxon>Bacillota</taxon>
        <taxon>Clostridia</taxon>
        <taxon>Lachnospirales</taxon>
        <taxon>Lachnospiraceae</taxon>
        <taxon>Lacrimispora</taxon>
    </lineage>
</organism>
<sequence>MRLNYQMGVILEASKNSDTPIGVHEVMQYLNISKSAAYLLIQNCQIWLNENQLGEDSLQQRRELYIGKGDLKEKLKTQLSKSNYEEFDYSPRERRIYIIVLLIRKKNVSTHEIMERFRISRNTCILDLAGVNRMLEKFHLIYTTGNHGYSLNGEEYNIYQLCLWVASKIFSELFPKNYEMAMSLFEFSQKDIESIGLMVIKASKKFSFSLNREALYIFCASSTLISRRIHLGHLIFQEDIPNYHLMFAYNCRIRSILYKSGVVDAILKKPSDATVGKPVFDAVKNALTECLSRMLVCVCCETGDDITSIHIKEETLLFYADQIMQKFEALVGMFFENKNELLKSVALSLKCITLRKKHGFWVCNGLSLEVKKHYIHIIGLTQKAMEEIEELKESMTEEDCILLSINFLGGLYKVKHVAVQTPRILVVYAGNSDSGVLLQGQIQNLMPGARVLTASLFQDLTRFLEYMDMVVSTIPIELHGIPVIVVNTFLTEYDKDRIKKLTKHKFPEDEQLLRFLTDITAISKEAVCLEDSKHLRVRIEEYFKSNKVRIKYGTQECHMLKALLTEGRIKILDSVKDWKEAIYLAAKPLEEDGSIEPAYTKAMILSVESMGPFIVMFPGVAIPHARPEAGVRWMSMSLLKVREKVYFTEEKYANLFFILASTDGNSHLDALRELSALFSDEAAYNKFMKADTVEELHQLII</sequence>
<feature type="domain" description="PRD" evidence="12">
    <location>
        <begin position="311"/>
        <end position="417"/>
    </location>
</feature>
<dbReference type="EMBL" id="MCIA01000007">
    <property type="protein sequence ID" value="RKD33382.1"/>
    <property type="molecule type" value="Genomic_DNA"/>
</dbReference>
<evidence type="ECO:0000256" key="3">
    <source>
        <dbReference type="ARBA" id="ARBA00022490"/>
    </source>
</evidence>
<evidence type="ECO:0000256" key="9">
    <source>
        <dbReference type="ARBA" id="ARBA00041175"/>
    </source>
</evidence>
<accession>A0A419T7G3</accession>
<feature type="domain" description="PTS EIIA type-2" evidence="11">
    <location>
        <begin position="562"/>
        <end position="701"/>
    </location>
</feature>
<evidence type="ECO:0000256" key="8">
    <source>
        <dbReference type="ARBA" id="ARBA00037387"/>
    </source>
</evidence>
<protein>
    <recommendedName>
        <fullName evidence="9">Ascorbate-specific PTS system EIIA component</fullName>
    </recommendedName>
    <alternativeName>
        <fullName evidence="10">Ascorbate-specific phosphotransferase enzyme IIA component</fullName>
    </alternativeName>
</protein>
<comment type="function">
    <text evidence="8">The phosphoenolpyruvate-dependent sugar phosphotransferase system (sugar PTS), a major carbohydrate active transport system, catalyzes the phosphorylation of incoming sugar substrates concomitantly with their translocation across the cell membrane. The enzyme II UlaABC PTS system is involved in ascorbate transport.</text>
</comment>
<keyword evidence="14" id="KW-1185">Reference proteome</keyword>
<dbReference type="GO" id="GO:0005737">
    <property type="term" value="C:cytoplasm"/>
    <property type="evidence" value="ECO:0007669"/>
    <property type="project" value="UniProtKB-SubCell"/>
</dbReference>
<keyword evidence="4" id="KW-0597">Phosphoprotein</keyword>
<keyword evidence="5" id="KW-0808">Transferase</keyword>
<comment type="caution">
    <text evidence="13">The sequence shown here is derived from an EMBL/GenBank/DDBJ whole genome shotgun (WGS) entry which is preliminary data.</text>
</comment>
<dbReference type="InterPro" id="IPR051351">
    <property type="entry name" value="Ascorbate-PTS_EIIA_comp"/>
</dbReference>
<dbReference type="GO" id="GO:0009401">
    <property type="term" value="P:phosphoenolpyruvate-dependent sugar phosphotransferase system"/>
    <property type="evidence" value="ECO:0007669"/>
    <property type="project" value="UniProtKB-KW"/>
</dbReference>
<dbReference type="SUPFAM" id="SSF46785">
    <property type="entry name" value="Winged helix' DNA-binding domain"/>
    <property type="match status" value="1"/>
</dbReference>
<dbReference type="Pfam" id="PF00359">
    <property type="entry name" value="PTS_EIIA_2"/>
    <property type="match status" value="1"/>
</dbReference>
<dbReference type="SUPFAM" id="SSF55804">
    <property type="entry name" value="Phoshotransferase/anion transport protein"/>
    <property type="match status" value="1"/>
</dbReference>
<evidence type="ECO:0000259" key="12">
    <source>
        <dbReference type="PROSITE" id="PS51372"/>
    </source>
</evidence>
<comment type="subcellular location">
    <subcellularLocation>
        <location evidence="1">Cytoplasm</location>
    </subcellularLocation>
</comment>
<dbReference type="AlphaFoldDB" id="A0A419T7G3"/>
<dbReference type="InterPro" id="IPR002178">
    <property type="entry name" value="PTS_EIIA_type-2_dom"/>
</dbReference>
<proteinExistence type="predicted"/>
<keyword evidence="3" id="KW-0963">Cytoplasm</keyword>
<dbReference type="RefSeq" id="WP_120195977.1">
    <property type="nucleotide sequence ID" value="NZ_MCIA01000007.1"/>
</dbReference>
<dbReference type="Proteomes" id="UP000284277">
    <property type="component" value="Unassembled WGS sequence"/>
</dbReference>
<keyword evidence="2" id="KW-0813">Transport</keyword>
<evidence type="ECO:0000256" key="1">
    <source>
        <dbReference type="ARBA" id="ARBA00004496"/>
    </source>
</evidence>
<dbReference type="PANTHER" id="PTHR36203">
    <property type="entry name" value="ASCORBATE-SPECIFIC PTS SYSTEM EIIA COMPONENT"/>
    <property type="match status" value="1"/>
</dbReference>
<evidence type="ECO:0000256" key="7">
    <source>
        <dbReference type="ARBA" id="ARBA00022777"/>
    </source>
</evidence>
<dbReference type="PROSITE" id="PS51372">
    <property type="entry name" value="PRD_2"/>
    <property type="match status" value="1"/>
</dbReference>
<dbReference type="PANTHER" id="PTHR36203:SF1">
    <property type="entry name" value="ASCORBATE-SPECIFIC PTS SYSTEM EIIA COMPONENT"/>
    <property type="match status" value="1"/>
</dbReference>
<evidence type="ECO:0000256" key="4">
    <source>
        <dbReference type="ARBA" id="ARBA00022553"/>
    </source>
</evidence>
<evidence type="ECO:0000256" key="5">
    <source>
        <dbReference type="ARBA" id="ARBA00022679"/>
    </source>
</evidence>
<dbReference type="Gene3D" id="3.40.50.2300">
    <property type="match status" value="1"/>
</dbReference>
<keyword evidence="7" id="KW-0418">Kinase</keyword>
<evidence type="ECO:0000313" key="14">
    <source>
        <dbReference type="Proteomes" id="UP000284277"/>
    </source>
</evidence>
<evidence type="ECO:0000256" key="6">
    <source>
        <dbReference type="ARBA" id="ARBA00022683"/>
    </source>
</evidence>
<gene>
    <name evidence="13" type="ORF">BET01_15320</name>
</gene>
<reference evidence="13 14" key="1">
    <citation type="submission" date="2016-08" db="EMBL/GenBank/DDBJ databases">
        <title>A new outlook on sporulation: Clostridium algidixylanolyticum.</title>
        <authorList>
            <person name="Poppleton D.I."/>
            <person name="Gribaldo S."/>
        </authorList>
    </citation>
    <scope>NUCLEOTIDE SEQUENCE [LARGE SCALE GENOMIC DNA]</scope>
    <source>
        <strain evidence="13 14">SPL73</strain>
    </source>
</reference>
<evidence type="ECO:0000313" key="13">
    <source>
        <dbReference type="EMBL" id="RKD33382.1"/>
    </source>
</evidence>
<dbReference type="CDD" id="cd05568">
    <property type="entry name" value="PTS_IIB_bgl_like"/>
    <property type="match status" value="1"/>
</dbReference>
<dbReference type="Gene3D" id="3.40.930.10">
    <property type="entry name" value="Mannitol-specific EII, Chain A"/>
    <property type="match status" value="1"/>
</dbReference>
<dbReference type="GO" id="GO:0006355">
    <property type="term" value="P:regulation of DNA-templated transcription"/>
    <property type="evidence" value="ECO:0007669"/>
    <property type="project" value="InterPro"/>
</dbReference>
<dbReference type="InterPro" id="IPR036390">
    <property type="entry name" value="WH_DNA-bd_sf"/>
</dbReference>
<evidence type="ECO:0000256" key="10">
    <source>
        <dbReference type="ARBA" id="ARBA00042072"/>
    </source>
</evidence>